<evidence type="ECO:0000313" key="3">
    <source>
        <dbReference type="Proteomes" id="UP000186513"/>
    </source>
</evidence>
<dbReference type="InterPro" id="IPR050188">
    <property type="entry name" value="RluA_PseudoU_synthase"/>
</dbReference>
<dbReference type="GO" id="GO:0000455">
    <property type="term" value="P:enzyme-directed rRNA pseudouridine synthesis"/>
    <property type="evidence" value="ECO:0007669"/>
    <property type="project" value="TreeGrafter"/>
</dbReference>
<evidence type="ECO:0000313" key="2">
    <source>
        <dbReference type="EMBL" id="SFZ74310.1"/>
    </source>
</evidence>
<dbReference type="EMBL" id="FPKR01000004">
    <property type="protein sequence ID" value="SFZ74310.1"/>
    <property type="molecule type" value="Genomic_DNA"/>
</dbReference>
<keyword evidence="3" id="KW-1185">Reference proteome</keyword>
<dbReference type="RefSeq" id="WP_072427738.1">
    <property type="nucleotide sequence ID" value="NZ_FPKR01000004.1"/>
</dbReference>
<dbReference type="Proteomes" id="UP000186513">
    <property type="component" value="Unassembled WGS sequence"/>
</dbReference>
<dbReference type="GO" id="GO:0003723">
    <property type="term" value="F:RNA binding"/>
    <property type="evidence" value="ECO:0007669"/>
    <property type="project" value="InterPro"/>
</dbReference>
<dbReference type="AlphaFoldDB" id="A0A1K2HC38"/>
<organism evidence="2 3">
    <name type="scientific">Chitinimonas taiwanensis DSM 18899</name>
    <dbReference type="NCBI Taxonomy" id="1121279"/>
    <lineage>
        <taxon>Bacteria</taxon>
        <taxon>Pseudomonadati</taxon>
        <taxon>Pseudomonadota</taxon>
        <taxon>Betaproteobacteria</taxon>
        <taxon>Neisseriales</taxon>
        <taxon>Chitinibacteraceae</taxon>
        <taxon>Chitinimonas</taxon>
    </lineage>
</organism>
<dbReference type="SUPFAM" id="SSF55120">
    <property type="entry name" value="Pseudouridine synthase"/>
    <property type="match status" value="1"/>
</dbReference>
<accession>A0A1K2HC38</accession>
<dbReference type="GO" id="GO:0140098">
    <property type="term" value="F:catalytic activity, acting on RNA"/>
    <property type="evidence" value="ECO:0007669"/>
    <property type="project" value="UniProtKB-ARBA"/>
</dbReference>
<name>A0A1K2HC38_9NEIS</name>
<gene>
    <name evidence="2" type="ORF">SAMN02745887_01205</name>
</gene>
<dbReference type="OrthoDB" id="9785808at2"/>
<dbReference type="CDD" id="cd02558">
    <property type="entry name" value="PSRA_1"/>
    <property type="match status" value="1"/>
</dbReference>
<proteinExistence type="predicted"/>
<protein>
    <submittedName>
        <fullName evidence="2">tRNA pseudouridine32 synthase / 23S rRNA pseudouridine746 synthase</fullName>
    </submittedName>
</protein>
<dbReference type="STRING" id="1121279.SAMN02745887_01205"/>
<evidence type="ECO:0000259" key="1">
    <source>
        <dbReference type="Pfam" id="PF00849"/>
    </source>
</evidence>
<dbReference type="PANTHER" id="PTHR21600:SF84">
    <property type="entry name" value="PSEUDOURIDINE SYNTHASE RSUA_RLUA-LIKE DOMAIN-CONTAINING PROTEIN"/>
    <property type="match status" value="1"/>
</dbReference>
<feature type="domain" description="Pseudouridine synthase RsuA/RluA-like" evidence="1">
    <location>
        <begin position="99"/>
        <end position="245"/>
    </location>
</feature>
<sequence>MKHPPSPLPHRDGVAPSYLWLPCEQWPDLITFLLQRFPHMDEAVLRGRLARGELVDEAGQPLAAQSPFQPGKRIWYYREVEDETPVPFEETILHRDERLLVVDKPHFLSMIPAGKHLRETLLTRLRHKLALPELTPCHRLDRETAGVTLFCLHPPSRGAYQKLFEARTVQKTYEAIAPWRTDLSLPCVHRSRLEEGEGFFTMQEVAGEPNSETLVELIARRGDWAHYRLSPHTGKKHQLRAHMAALGIPIQHDPWYPTLLPAKGDDFSRPLQLLARSIAFIDPFSGEPRSFSSQRTLAWQAD</sequence>
<dbReference type="InterPro" id="IPR006145">
    <property type="entry name" value="PsdUridine_synth_RsuA/RluA"/>
</dbReference>
<dbReference type="Gene3D" id="3.30.2350.10">
    <property type="entry name" value="Pseudouridine synthase"/>
    <property type="match status" value="1"/>
</dbReference>
<dbReference type="Pfam" id="PF00849">
    <property type="entry name" value="PseudoU_synth_2"/>
    <property type="match status" value="1"/>
</dbReference>
<dbReference type="GO" id="GO:0009982">
    <property type="term" value="F:pseudouridine synthase activity"/>
    <property type="evidence" value="ECO:0007669"/>
    <property type="project" value="InterPro"/>
</dbReference>
<dbReference type="InterPro" id="IPR020103">
    <property type="entry name" value="PsdUridine_synth_cat_dom_sf"/>
</dbReference>
<reference evidence="2 3" key="1">
    <citation type="submission" date="2016-11" db="EMBL/GenBank/DDBJ databases">
        <authorList>
            <person name="Jaros S."/>
            <person name="Januszkiewicz K."/>
            <person name="Wedrychowicz H."/>
        </authorList>
    </citation>
    <scope>NUCLEOTIDE SEQUENCE [LARGE SCALE GENOMIC DNA]</scope>
    <source>
        <strain evidence="2 3">DSM 18899</strain>
    </source>
</reference>
<dbReference type="PANTHER" id="PTHR21600">
    <property type="entry name" value="MITOCHONDRIAL RNA PSEUDOURIDINE SYNTHASE"/>
    <property type="match status" value="1"/>
</dbReference>